<dbReference type="PANTHER" id="PTHR43841:SF1">
    <property type="entry name" value="3-HYDROXYACYL-THIOESTER DEHYDRATASE X"/>
    <property type="match status" value="1"/>
</dbReference>
<dbReference type="Proteomes" id="UP001221413">
    <property type="component" value="Unassembled WGS sequence"/>
</dbReference>
<dbReference type="CDD" id="cd03441">
    <property type="entry name" value="R_hydratase_like"/>
    <property type="match status" value="1"/>
</dbReference>
<dbReference type="SUPFAM" id="SSF54637">
    <property type="entry name" value="Thioesterase/thiol ester dehydrase-isomerase"/>
    <property type="match status" value="1"/>
</dbReference>
<dbReference type="Pfam" id="PF01575">
    <property type="entry name" value="MaoC_dehydratas"/>
    <property type="match status" value="1"/>
</dbReference>
<feature type="signal peptide" evidence="1">
    <location>
        <begin position="1"/>
        <end position="17"/>
    </location>
</feature>
<sequence length="317" mass="34634">MEITILILLLFVKSAIAGLTNLFVGLGTRKAAVKTEMPKLSLSMPFTITEDDIKAYVSATGSKPVEIDGHRPTKALFLTGTTLPAMLLLLAKRGSPIQPLGCVNVRNTFEILRPSLCTLSALRSAEGAFVLATLESPARIVKRGVELDLRVEIRVKPEAGSDYVTIFQQVHTMLQFTKIAKSTPVSRAAMDPEFQFRLASMHATGHLGIGYMGPSEWARFCKDYNIIHTSGLAARLFGLPGKIAHGNHVVALMLKETLGPKDEDPDAVFRLEVQFRRPVTVPTNLDVHTEVVESGGSLHTRFAVAQGVKICVQGKYW</sequence>
<evidence type="ECO:0000313" key="3">
    <source>
        <dbReference type="EMBL" id="KAJ6259730.1"/>
    </source>
</evidence>
<dbReference type="AlphaFoldDB" id="A0AAD6IVY8"/>
<protein>
    <submittedName>
        <fullName evidence="3">3-hydroxyacyl-thioester dehydratase X</fullName>
    </submittedName>
</protein>
<comment type="caution">
    <text evidence="3">The sequence shown here is derived from an EMBL/GenBank/DDBJ whole genome shotgun (WGS) entry which is preliminary data.</text>
</comment>
<feature type="domain" description="MaoC-like" evidence="2">
    <location>
        <begin position="219"/>
        <end position="294"/>
    </location>
</feature>
<evidence type="ECO:0000313" key="4">
    <source>
        <dbReference type="Proteomes" id="UP001221413"/>
    </source>
</evidence>
<dbReference type="Gene3D" id="3.10.129.10">
    <property type="entry name" value="Hotdog Thioesterase"/>
    <property type="match status" value="1"/>
</dbReference>
<proteinExistence type="predicted"/>
<reference evidence="3" key="1">
    <citation type="submission" date="2023-01" db="EMBL/GenBank/DDBJ databases">
        <title>The chitinases involved in constricting ring structure development in the nematode-trapping fungus Drechslerella dactyloides.</title>
        <authorList>
            <person name="Wang R."/>
            <person name="Zhang L."/>
            <person name="Tang P."/>
            <person name="Li S."/>
            <person name="Liang L."/>
        </authorList>
    </citation>
    <scope>NUCLEOTIDE SEQUENCE</scope>
    <source>
        <strain evidence="3">YMF1.00031</strain>
    </source>
</reference>
<dbReference type="PANTHER" id="PTHR43841">
    <property type="entry name" value="3-HYDROXYACYL-THIOESTER DEHYDRATASE HTDX-RELATED"/>
    <property type="match status" value="1"/>
</dbReference>
<keyword evidence="4" id="KW-1185">Reference proteome</keyword>
<dbReference type="EMBL" id="JAQGDS010000006">
    <property type="protein sequence ID" value="KAJ6259730.1"/>
    <property type="molecule type" value="Genomic_DNA"/>
</dbReference>
<dbReference type="InterPro" id="IPR002539">
    <property type="entry name" value="MaoC-like_dom"/>
</dbReference>
<keyword evidence="1" id="KW-0732">Signal</keyword>
<gene>
    <name evidence="3" type="ORF">Dda_5368</name>
</gene>
<feature type="chain" id="PRO_5042269054" evidence="1">
    <location>
        <begin position="18"/>
        <end position="317"/>
    </location>
</feature>
<name>A0AAD6IVY8_DREDA</name>
<dbReference type="InterPro" id="IPR029069">
    <property type="entry name" value="HotDog_dom_sf"/>
</dbReference>
<accession>A0AAD6IVY8</accession>
<evidence type="ECO:0000259" key="2">
    <source>
        <dbReference type="Pfam" id="PF01575"/>
    </source>
</evidence>
<organism evidence="3 4">
    <name type="scientific">Drechslerella dactyloides</name>
    <name type="common">Nematode-trapping fungus</name>
    <name type="synonym">Arthrobotrys dactyloides</name>
    <dbReference type="NCBI Taxonomy" id="74499"/>
    <lineage>
        <taxon>Eukaryota</taxon>
        <taxon>Fungi</taxon>
        <taxon>Dikarya</taxon>
        <taxon>Ascomycota</taxon>
        <taxon>Pezizomycotina</taxon>
        <taxon>Orbiliomycetes</taxon>
        <taxon>Orbiliales</taxon>
        <taxon>Orbiliaceae</taxon>
        <taxon>Drechslerella</taxon>
    </lineage>
</organism>
<evidence type="ECO:0000256" key="1">
    <source>
        <dbReference type="SAM" id="SignalP"/>
    </source>
</evidence>